<dbReference type="AlphaFoldDB" id="A0A1G8VLX7"/>
<protein>
    <submittedName>
        <fullName evidence="2">Uncharacterized protein</fullName>
    </submittedName>
</protein>
<keyword evidence="1" id="KW-1133">Transmembrane helix</keyword>
<name>A0A1G8VLX7_9EURY</name>
<sequence length="238" mass="25280">MPSALVAAVRNRLSLRTTLLWAVTLAAVVAVTGDPAIVLGIATAMVASEALDVLVDVPGVDERWGKAAFGVVVTLASTVWLWTAASGAPVDAVLPVLAVATGLWLVLDARADFVRGRRATEPEGVEEMDSGEAMLVMQHIRLVAVELQSGPKTVSELATACDLTESRVREALDLASEDGTIYRVETEADELRYALDEEMLGASGVGRMVGGGLQTFTSRLLRPFSEQSRIDSKTEKSD</sequence>
<keyword evidence="1" id="KW-0812">Transmembrane</keyword>
<proteinExistence type="predicted"/>
<gene>
    <name evidence="2" type="ORF">SAMN05216226_10715</name>
</gene>
<evidence type="ECO:0000256" key="1">
    <source>
        <dbReference type="SAM" id="Phobius"/>
    </source>
</evidence>
<keyword evidence="1" id="KW-0472">Membrane</keyword>
<feature type="transmembrane region" description="Helical" evidence="1">
    <location>
        <begin position="92"/>
        <end position="109"/>
    </location>
</feature>
<dbReference type="OrthoDB" id="238078at2157"/>
<dbReference type="Proteomes" id="UP000198856">
    <property type="component" value="Unassembled WGS sequence"/>
</dbReference>
<keyword evidence="3" id="KW-1185">Reference proteome</keyword>
<accession>A0A1G8VLX7</accession>
<reference evidence="2 3" key="1">
    <citation type="submission" date="2016-10" db="EMBL/GenBank/DDBJ databases">
        <authorList>
            <person name="de Groot N.N."/>
        </authorList>
    </citation>
    <scope>NUCLEOTIDE SEQUENCE [LARGE SCALE GENOMIC DNA]</scope>
    <source>
        <strain evidence="2 3">IBRC-M10015</strain>
    </source>
</reference>
<evidence type="ECO:0000313" key="3">
    <source>
        <dbReference type="Proteomes" id="UP000198856"/>
    </source>
</evidence>
<dbReference type="EMBL" id="FNFC01000007">
    <property type="protein sequence ID" value="SDJ66934.1"/>
    <property type="molecule type" value="Genomic_DNA"/>
</dbReference>
<evidence type="ECO:0000313" key="2">
    <source>
        <dbReference type="EMBL" id="SDJ66934.1"/>
    </source>
</evidence>
<dbReference type="RefSeq" id="WP_092701853.1">
    <property type="nucleotide sequence ID" value="NZ_FNFC01000007.1"/>
</dbReference>
<organism evidence="2 3">
    <name type="scientific">Halovenus aranensis</name>
    <dbReference type="NCBI Taxonomy" id="890420"/>
    <lineage>
        <taxon>Archaea</taxon>
        <taxon>Methanobacteriati</taxon>
        <taxon>Methanobacteriota</taxon>
        <taxon>Stenosarchaea group</taxon>
        <taxon>Halobacteria</taxon>
        <taxon>Halobacteriales</taxon>
        <taxon>Haloarculaceae</taxon>
        <taxon>Halovenus</taxon>
    </lineage>
</organism>
<dbReference type="STRING" id="890420.SAMN05216226_10715"/>